<evidence type="ECO:0000256" key="2">
    <source>
        <dbReference type="ARBA" id="ARBA00022737"/>
    </source>
</evidence>
<keyword evidence="2" id="KW-0677">Repeat</keyword>
<protein>
    <recommendedName>
        <fullName evidence="5">Acetyltransferase</fullName>
    </recommendedName>
</protein>
<dbReference type="EMBL" id="JAKHMS010000001">
    <property type="protein sequence ID" value="MCZ3780552.1"/>
    <property type="molecule type" value="Genomic_DNA"/>
</dbReference>
<dbReference type="InterPro" id="IPR001451">
    <property type="entry name" value="Hexapep"/>
</dbReference>
<dbReference type="InterPro" id="IPR011004">
    <property type="entry name" value="Trimer_LpxA-like_sf"/>
</dbReference>
<keyword evidence="1" id="KW-0808">Transferase</keyword>
<evidence type="ECO:0000256" key="1">
    <source>
        <dbReference type="ARBA" id="ARBA00022679"/>
    </source>
</evidence>
<proteinExistence type="predicted"/>
<organism evidence="3 4">
    <name type="scientific">Limosilactobacillus vaginalis</name>
    <dbReference type="NCBI Taxonomy" id="1633"/>
    <lineage>
        <taxon>Bacteria</taxon>
        <taxon>Bacillati</taxon>
        <taxon>Bacillota</taxon>
        <taxon>Bacilli</taxon>
        <taxon>Lactobacillales</taxon>
        <taxon>Lactobacillaceae</taxon>
        <taxon>Limosilactobacillus</taxon>
    </lineage>
</organism>
<gene>
    <name evidence="3" type="ORF">L2504_00095</name>
</gene>
<name>A0ABT4K4H1_9LACO</name>
<evidence type="ECO:0000313" key="3">
    <source>
        <dbReference type="EMBL" id="MCZ3780552.1"/>
    </source>
</evidence>
<keyword evidence="4" id="KW-1185">Reference proteome</keyword>
<comment type="caution">
    <text evidence="3">The sequence shown here is derived from an EMBL/GenBank/DDBJ whole genome shotgun (WGS) entry which is preliminary data.</text>
</comment>
<dbReference type="SUPFAM" id="SSF51161">
    <property type="entry name" value="Trimeric LpxA-like enzymes"/>
    <property type="match status" value="1"/>
</dbReference>
<dbReference type="PROSITE" id="PS00101">
    <property type="entry name" value="HEXAPEP_TRANSFERASES"/>
    <property type="match status" value="1"/>
</dbReference>
<dbReference type="Gene3D" id="2.160.10.10">
    <property type="entry name" value="Hexapeptide repeat proteins"/>
    <property type="match status" value="1"/>
</dbReference>
<accession>A0ABT4K4H1</accession>
<dbReference type="InterPro" id="IPR018357">
    <property type="entry name" value="Hexapep_transf_CS"/>
</dbReference>
<dbReference type="RefSeq" id="WP_003717071.1">
    <property type="nucleotide sequence ID" value="NZ_CAJFIS010000008.1"/>
</dbReference>
<dbReference type="Pfam" id="PF00132">
    <property type="entry name" value="Hexapep"/>
    <property type="match status" value="1"/>
</dbReference>
<evidence type="ECO:0000313" key="4">
    <source>
        <dbReference type="Proteomes" id="UP001527392"/>
    </source>
</evidence>
<sequence>MTVNYIKIGGNVIILPNVHIGTDAVIGAGSIIIHDIPAGENILYVYEEKQ</sequence>
<evidence type="ECO:0008006" key="5">
    <source>
        <dbReference type="Google" id="ProtNLM"/>
    </source>
</evidence>
<dbReference type="Proteomes" id="UP001527392">
    <property type="component" value="Unassembled WGS sequence"/>
</dbReference>
<reference evidence="3 4" key="1">
    <citation type="submission" date="2022-01" db="EMBL/GenBank/DDBJ databases">
        <title>VMRC isolate genome collection.</title>
        <authorList>
            <person name="France M."/>
            <person name="Rutt L."/>
            <person name="Humphrys M."/>
            <person name="Ravel J."/>
        </authorList>
    </citation>
    <scope>NUCLEOTIDE SEQUENCE [LARGE SCALE GENOMIC DNA]</scope>
    <source>
        <strain evidence="3 4">C0030B4</strain>
    </source>
</reference>